<accession>A0A4Q0YGY0</accession>
<gene>
    <name evidence="1" type="ORF">CRV08_02035</name>
</gene>
<dbReference type="AlphaFoldDB" id="A0A4Q0YGY0"/>
<proteinExistence type="predicted"/>
<sequence length="132" mass="16172">MRHTFELDGIYINPELPEDFDITPHDERDEDMNWWWDKPYILIDELEQESWEEHCYRLKSDEHGEPWSDEKIGSKEDWLKHLEEQKENWYKNYPLGFRYTLRILDGGAWDRSTWKGTFNNFDEAMKAAKQLL</sequence>
<reference evidence="1 2" key="1">
    <citation type="submission" date="2017-10" db="EMBL/GenBank/DDBJ databases">
        <title>Genomics of the genus Arcobacter.</title>
        <authorList>
            <person name="Perez-Cataluna A."/>
            <person name="Figueras M.J."/>
        </authorList>
    </citation>
    <scope>NUCLEOTIDE SEQUENCE [LARGE SCALE GENOMIC DNA]</scope>
    <source>
        <strain evidence="1 2">CECT 8993</strain>
    </source>
</reference>
<protein>
    <submittedName>
        <fullName evidence="1">Uncharacterized protein</fullName>
    </submittedName>
</protein>
<dbReference type="EMBL" id="PDKJ01000002">
    <property type="protein sequence ID" value="RXJ69505.1"/>
    <property type="molecule type" value="Genomic_DNA"/>
</dbReference>
<dbReference type="RefSeq" id="WP_128978563.1">
    <property type="nucleotide sequence ID" value="NZ_PDKJ01000002.1"/>
</dbReference>
<organism evidence="1 2">
    <name type="scientific">Halarcobacter ebronensis</name>
    <dbReference type="NCBI Taxonomy" id="1462615"/>
    <lineage>
        <taxon>Bacteria</taxon>
        <taxon>Pseudomonadati</taxon>
        <taxon>Campylobacterota</taxon>
        <taxon>Epsilonproteobacteria</taxon>
        <taxon>Campylobacterales</taxon>
        <taxon>Arcobacteraceae</taxon>
        <taxon>Halarcobacter</taxon>
    </lineage>
</organism>
<name>A0A4Q0YGY0_9BACT</name>
<evidence type="ECO:0000313" key="2">
    <source>
        <dbReference type="Proteomes" id="UP000290172"/>
    </source>
</evidence>
<dbReference type="Proteomes" id="UP000290172">
    <property type="component" value="Unassembled WGS sequence"/>
</dbReference>
<evidence type="ECO:0000313" key="1">
    <source>
        <dbReference type="EMBL" id="RXJ69505.1"/>
    </source>
</evidence>
<comment type="caution">
    <text evidence="1">The sequence shown here is derived from an EMBL/GenBank/DDBJ whole genome shotgun (WGS) entry which is preliminary data.</text>
</comment>